<feature type="compositionally biased region" description="Polar residues" evidence="2">
    <location>
        <begin position="424"/>
        <end position="434"/>
    </location>
</feature>
<evidence type="ECO:0000256" key="2">
    <source>
        <dbReference type="SAM" id="MobiDB-lite"/>
    </source>
</evidence>
<proteinExistence type="predicted"/>
<feature type="coiled-coil region" evidence="1">
    <location>
        <begin position="340"/>
        <end position="409"/>
    </location>
</feature>
<sequence length="827" mass="90792">MNILHTASVDGRTCCAANEEVWVAKQSGGIAVFSARSGTCVRHIALTDDDGATPAQVTHMMTVFEEVWVSTREGRVHIYKLATHTAVDSILIPGAERKVQVVSLSFNGHIAVIATTSGSVYVHHPLTHKRLRTLSTSASPCTAAIQFYSFVVGADTKGALYLWDPVAGECVIYHAESKSEVVALLHEPTTGTIWASRTNEHVDVYAIVEGALQLQRRVSGIGRVTGMVAVSGTVVATTFTKCVVQIDAATAKVTVNVAGAHTKFIYGCCKAMHQEVAQVWSLGNDATLRVWSVAGLQVPAAPLPHLPPTKQAAFTSSVEAKLGLSLGRLQVDMQSERNSRACMAEELLKAREEAQEMRLRVFKEEEKWLTLDAELTAERKRRRELEESNANLAKEVADITSKVAVVEREGQALRGEVAELKVALSQSRTETNAKQTEKANTEKQLSEERTNKNRLEQRLRDTEGKLASLQAEHRRVCESLGSANAAQPLRSAAEDGLASDNAALKTELEQARRMNSLMSSAMASMEYTIRRREEEDRDLTALLNAFRHRVADRVTDPNLSALLLATIVRNAPRFDLQCDELTKAQLMEQNGPFLQFIQTLRATDPEAYQKLMQYLQHPSILQGLPNDAQVLLERLLARASREGEVPNEDIANFKRAIPSFTDSTAALGVGREGAGSGTGARESVISEGNAAASGVSFGSAGDGLTVQNEAAKYALLREMREQRLIDENYIREQQTMFEFILKTRRLLVESLAVLYKRTMSARQVMEALCLNTAALNSSALTGTPSRKSLQPLQNIFTDIVRELEELISDVIQRYLSGAEKQRLGLEQ</sequence>
<dbReference type="GeneID" id="92517262"/>
<dbReference type="KEGG" id="lmat:92517262"/>
<comment type="caution">
    <text evidence="3">The sequence shown here is derived from an EMBL/GenBank/DDBJ whole genome shotgun (WGS) entry which is preliminary data.</text>
</comment>
<dbReference type="InterPro" id="IPR015943">
    <property type="entry name" value="WD40/YVTN_repeat-like_dom_sf"/>
</dbReference>
<evidence type="ECO:0000313" key="3">
    <source>
        <dbReference type="EMBL" id="KAG5486255.1"/>
    </source>
</evidence>
<protein>
    <submittedName>
        <fullName evidence="3">Uncharacterized protein</fullName>
    </submittedName>
</protein>
<evidence type="ECO:0000313" key="4">
    <source>
        <dbReference type="Proteomes" id="UP000673552"/>
    </source>
</evidence>
<feature type="compositionally biased region" description="Basic and acidic residues" evidence="2">
    <location>
        <begin position="435"/>
        <end position="456"/>
    </location>
</feature>
<keyword evidence="1" id="KW-0175">Coiled coil</keyword>
<dbReference type="AlphaFoldDB" id="A0A836HLC9"/>
<dbReference type="OrthoDB" id="278097at2759"/>
<reference evidence="3 4" key="1">
    <citation type="submission" date="2021-03" db="EMBL/GenBank/DDBJ databases">
        <title>Leishmania (Mundinia) martiniquensis Genome sequencing and assembly.</title>
        <authorList>
            <person name="Almutairi H."/>
            <person name="Gatherer D."/>
        </authorList>
    </citation>
    <scope>NUCLEOTIDE SEQUENCE [LARGE SCALE GENOMIC DNA]</scope>
    <source>
        <strain evidence="3">LSCM1</strain>
    </source>
</reference>
<dbReference type="Gene3D" id="2.130.10.10">
    <property type="entry name" value="YVTN repeat-like/Quinoprotein amine dehydrogenase"/>
    <property type="match status" value="1"/>
</dbReference>
<dbReference type="RefSeq" id="XP_067181107.1">
    <property type="nucleotide sequence ID" value="XM_067324750.1"/>
</dbReference>
<accession>A0A836HLC9</accession>
<dbReference type="SUPFAM" id="SSF50998">
    <property type="entry name" value="Quinoprotein alcohol dehydrogenase-like"/>
    <property type="match status" value="1"/>
</dbReference>
<keyword evidence="4" id="KW-1185">Reference proteome</keyword>
<dbReference type="SMR" id="A0A836HLC9"/>
<organism evidence="3 4">
    <name type="scientific">Leishmania martiniquensis</name>
    <dbReference type="NCBI Taxonomy" id="1580590"/>
    <lineage>
        <taxon>Eukaryota</taxon>
        <taxon>Discoba</taxon>
        <taxon>Euglenozoa</taxon>
        <taxon>Kinetoplastea</taxon>
        <taxon>Metakinetoplastina</taxon>
        <taxon>Trypanosomatida</taxon>
        <taxon>Trypanosomatidae</taxon>
        <taxon>Leishmaniinae</taxon>
        <taxon>Leishmania</taxon>
    </lineage>
</organism>
<evidence type="ECO:0000256" key="1">
    <source>
        <dbReference type="SAM" id="Coils"/>
    </source>
</evidence>
<gene>
    <name evidence="3" type="ORF">LSCM1_07378</name>
</gene>
<name>A0A836HLC9_9TRYP</name>
<dbReference type="EMBL" id="JAFEUZ010000007">
    <property type="protein sequence ID" value="KAG5486255.1"/>
    <property type="molecule type" value="Genomic_DNA"/>
</dbReference>
<dbReference type="Proteomes" id="UP000673552">
    <property type="component" value="Chromosome 7"/>
</dbReference>
<dbReference type="InterPro" id="IPR011047">
    <property type="entry name" value="Quinoprotein_ADH-like_sf"/>
</dbReference>
<feature type="region of interest" description="Disordered" evidence="2">
    <location>
        <begin position="424"/>
        <end position="456"/>
    </location>
</feature>